<sequence length="233" mass="26370">MPVGRGQRERPAWQRDGTRAQRRGMGGGRRGEGRDGMGGREDFVKASQVSTHRLVIVTLATVLGGRHENTEDKLGAYLVSSEFKVGIYEMGKSPDFRVPGRKVLSPRYRQCSLTQTFRVQHIRLNPGTYWIPPELRSEIIGSAFNSAVSRVATVARSEIKHKMTASWKTKMPIYDLIKTLTWNSSQEMMDRIWGHFTWIQLALADYNTAKAPAEGFWAMSSWPSTGRKQRKSP</sequence>
<organism evidence="2 3">
    <name type="scientific">Mycena albidolilacea</name>
    <dbReference type="NCBI Taxonomy" id="1033008"/>
    <lineage>
        <taxon>Eukaryota</taxon>
        <taxon>Fungi</taxon>
        <taxon>Dikarya</taxon>
        <taxon>Basidiomycota</taxon>
        <taxon>Agaricomycotina</taxon>
        <taxon>Agaricomycetes</taxon>
        <taxon>Agaricomycetidae</taxon>
        <taxon>Agaricales</taxon>
        <taxon>Marasmiineae</taxon>
        <taxon>Mycenaceae</taxon>
        <taxon>Mycena</taxon>
    </lineage>
</organism>
<feature type="compositionally biased region" description="Basic and acidic residues" evidence="1">
    <location>
        <begin position="1"/>
        <end position="19"/>
    </location>
</feature>
<name>A0AAD6Z4W9_9AGAR</name>
<proteinExistence type="predicted"/>
<evidence type="ECO:0000313" key="2">
    <source>
        <dbReference type="EMBL" id="KAJ7307885.1"/>
    </source>
</evidence>
<evidence type="ECO:0000256" key="1">
    <source>
        <dbReference type="SAM" id="MobiDB-lite"/>
    </source>
</evidence>
<dbReference type="EMBL" id="JARIHO010000086">
    <property type="protein sequence ID" value="KAJ7307885.1"/>
    <property type="molecule type" value="Genomic_DNA"/>
</dbReference>
<feature type="region of interest" description="Disordered" evidence="1">
    <location>
        <begin position="1"/>
        <end position="40"/>
    </location>
</feature>
<evidence type="ECO:0000313" key="3">
    <source>
        <dbReference type="Proteomes" id="UP001218218"/>
    </source>
</evidence>
<feature type="compositionally biased region" description="Basic and acidic residues" evidence="1">
    <location>
        <begin position="29"/>
        <end position="40"/>
    </location>
</feature>
<accession>A0AAD6Z4W9</accession>
<dbReference type="AlphaFoldDB" id="A0AAD6Z4W9"/>
<keyword evidence="3" id="KW-1185">Reference proteome</keyword>
<reference evidence="2" key="1">
    <citation type="submission" date="2023-03" db="EMBL/GenBank/DDBJ databases">
        <title>Massive genome expansion in bonnet fungi (Mycena s.s.) driven by repeated elements and novel gene families across ecological guilds.</title>
        <authorList>
            <consortium name="Lawrence Berkeley National Laboratory"/>
            <person name="Harder C.B."/>
            <person name="Miyauchi S."/>
            <person name="Viragh M."/>
            <person name="Kuo A."/>
            <person name="Thoen E."/>
            <person name="Andreopoulos B."/>
            <person name="Lu D."/>
            <person name="Skrede I."/>
            <person name="Drula E."/>
            <person name="Henrissat B."/>
            <person name="Morin E."/>
            <person name="Kohler A."/>
            <person name="Barry K."/>
            <person name="LaButti K."/>
            <person name="Morin E."/>
            <person name="Salamov A."/>
            <person name="Lipzen A."/>
            <person name="Mereny Z."/>
            <person name="Hegedus B."/>
            <person name="Baldrian P."/>
            <person name="Stursova M."/>
            <person name="Weitz H."/>
            <person name="Taylor A."/>
            <person name="Grigoriev I.V."/>
            <person name="Nagy L.G."/>
            <person name="Martin F."/>
            <person name="Kauserud H."/>
        </authorList>
    </citation>
    <scope>NUCLEOTIDE SEQUENCE</scope>
    <source>
        <strain evidence="2">CBHHK002</strain>
    </source>
</reference>
<protein>
    <submittedName>
        <fullName evidence="2">Uncharacterized protein</fullName>
    </submittedName>
</protein>
<dbReference type="Proteomes" id="UP001218218">
    <property type="component" value="Unassembled WGS sequence"/>
</dbReference>
<gene>
    <name evidence="2" type="ORF">DFH08DRAFT_823968</name>
</gene>
<comment type="caution">
    <text evidence="2">The sequence shown here is derived from an EMBL/GenBank/DDBJ whole genome shotgun (WGS) entry which is preliminary data.</text>
</comment>